<dbReference type="CDD" id="cd07723">
    <property type="entry name" value="hydroxyacylglutathione_hydrolase_MBL-fold"/>
    <property type="match status" value="1"/>
</dbReference>
<feature type="binding site" evidence="7">
    <location>
        <position position="117"/>
    </location>
    <ligand>
        <name>Zn(2+)</name>
        <dbReference type="ChEBI" id="CHEBI:29105"/>
        <label>1</label>
    </ligand>
</feature>
<reference evidence="9 10" key="1">
    <citation type="submission" date="2019-07" db="EMBL/GenBank/DDBJ databases">
        <title>Genomic Encyclopedia of Type Strains, Phase I: the one thousand microbial genomes (KMG-I) project.</title>
        <authorList>
            <person name="Kyrpides N."/>
        </authorList>
    </citation>
    <scope>NUCLEOTIDE SEQUENCE [LARGE SCALE GENOMIC DNA]</scope>
    <source>
        <strain evidence="9 10">DSM 375</strain>
    </source>
</reference>
<dbReference type="UniPathway" id="UPA00619">
    <property type="reaction ID" value="UER00676"/>
</dbReference>
<dbReference type="InterPro" id="IPR050110">
    <property type="entry name" value="Glyoxalase_II_hydrolase"/>
</dbReference>
<feature type="domain" description="Metallo-beta-lactamase" evidence="8">
    <location>
        <begin position="17"/>
        <end position="172"/>
    </location>
</feature>
<dbReference type="InterPro" id="IPR035680">
    <property type="entry name" value="Clx_II_MBL"/>
</dbReference>
<dbReference type="GO" id="GO:0046872">
    <property type="term" value="F:metal ion binding"/>
    <property type="evidence" value="ECO:0007669"/>
    <property type="project" value="UniProtKB-KW"/>
</dbReference>
<feature type="binding site" evidence="7">
    <location>
        <position position="65"/>
    </location>
    <ligand>
        <name>Zn(2+)</name>
        <dbReference type="ChEBI" id="CHEBI:29105"/>
        <label>2</label>
    </ligand>
</feature>
<dbReference type="RefSeq" id="WP_144571663.1">
    <property type="nucleotide sequence ID" value="NZ_VLKG01000006.1"/>
</dbReference>
<dbReference type="Pfam" id="PF16123">
    <property type="entry name" value="HAGH_C"/>
    <property type="match status" value="1"/>
</dbReference>
<feature type="binding site" evidence="7">
    <location>
        <position position="66"/>
    </location>
    <ligand>
        <name>Zn(2+)</name>
        <dbReference type="ChEBI" id="CHEBI:29105"/>
        <label>2</label>
    </ligand>
</feature>
<dbReference type="PIRSF" id="PIRSF005457">
    <property type="entry name" value="Glx"/>
    <property type="match status" value="1"/>
</dbReference>
<protein>
    <recommendedName>
        <fullName evidence="7">Hydroxyacylglutathione hydrolase</fullName>
        <ecNumber evidence="7">3.1.2.6</ecNumber>
    </recommendedName>
    <alternativeName>
        <fullName evidence="7">Glyoxalase II</fullName>
        <shortName evidence="7">Glx II</shortName>
    </alternativeName>
</protein>
<dbReference type="Pfam" id="PF00753">
    <property type="entry name" value="Lactamase_B"/>
    <property type="match status" value="1"/>
</dbReference>
<organism evidence="9 10">
    <name type="scientific">Azomonas agilis</name>
    <dbReference type="NCBI Taxonomy" id="116849"/>
    <lineage>
        <taxon>Bacteria</taxon>
        <taxon>Pseudomonadati</taxon>
        <taxon>Pseudomonadota</taxon>
        <taxon>Gammaproteobacteria</taxon>
        <taxon>Pseudomonadales</taxon>
        <taxon>Pseudomonadaceae</taxon>
        <taxon>Azomonas</taxon>
    </lineage>
</organism>
<feature type="binding site" evidence="7">
    <location>
        <position position="63"/>
    </location>
    <ligand>
        <name>Zn(2+)</name>
        <dbReference type="ChEBI" id="CHEBI:29105"/>
        <label>1</label>
    </ligand>
</feature>
<evidence type="ECO:0000256" key="4">
    <source>
        <dbReference type="ARBA" id="ARBA00022723"/>
    </source>
</evidence>
<dbReference type="PANTHER" id="PTHR43705">
    <property type="entry name" value="HYDROXYACYLGLUTATHIONE HYDROLASE"/>
    <property type="match status" value="1"/>
</dbReference>
<evidence type="ECO:0000256" key="2">
    <source>
        <dbReference type="ARBA" id="ARBA00004963"/>
    </source>
</evidence>
<gene>
    <name evidence="7" type="primary">gloB</name>
    <name evidence="9" type="ORF">LX59_01962</name>
</gene>
<keyword evidence="5 7" id="KW-0378">Hydrolase</keyword>
<evidence type="ECO:0000256" key="6">
    <source>
        <dbReference type="ARBA" id="ARBA00022833"/>
    </source>
</evidence>
<dbReference type="AlphaFoldDB" id="A0A562I1Z9"/>
<dbReference type="InterPro" id="IPR036866">
    <property type="entry name" value="RibonucZ/Hydroxyglut_hydro"/>
</dbReference>
<evidence type="ECO:0000313" key="9">
    <source>
        <dbReference type="EMBL" id="TWH65020.1"/>
    </source>
</evidence>
<keyword evidence="6 7" id="KW-0862">Zinc</keyword>
<dbReference type="Proteomes" id="UP000319627">
    <property type="component" value="Unassembled WGS sequence"/>
</dbReference>
<dbReference type="EMBL" id="VLKG01000006">
    <property type="protein sequence ID" value="TWH65020.1"/>
    <property type="molecule type" value="Genomic_DNA"/>
</dbReference>
<dbReference type="GO" id="GO:0019243">
    <property type="term" value="P:methylglyoxal catabolic process to D-lactate via S-lactoyl-glutathione"/>
    <property type="evidence" value="ECO:0007669"/>
    <property type="project" value="UniProtKB-UniRule"/>
</dbReference>
<sequence length="262" mass="28993">MSHVKKLSISALPALKDNYIWLIQNPDTHQCAVVDPGIATPVLKWLAEHPQWQLTDILITHHHADHTEGIASLKQHSGARILSPSLEAIPNTDLPLQGGESIEILGQTWQVLSIPGHTLDHLAYYGSGQVFSGDTLFAAGCGRVFEGTMGQMFQSLHQLSALPQDTLVYCAHEYTLANLAFAQAVEPDNQAIQQRIQDCQTLRAQGLPTLPSNIELERATNPFLRTQFPKVRQAAALKEGLSESDLSEEQVFSILRMWKNTF</sequence>
<feature type="binding site" evidence="7">
    <location>
        <position position="61"/>
    </location>
    <ligand>
        <name>Zn(2+)</name>
        <dbReference type="ChEBI" id="CHEBI:29105"/>
        <label>1</label>
    </ligand>
</feature>
<dbReference type="PANTHER" id="PTHR43705:SF1">
    <property type="entry name" value="HYDROXYACYLGLUTATHIONE HYDROLASE GLOB"/>
    <property type="match status" value="1"/>
</dbReference>
<comment type="function">
    <text evidence="7">Thiolesterase that catalyzes the hydrolysis of S-D-lactoyl-glutathione to form glutathione and D-lactic acid.</text>
</comment>
<dbReference type="SUPFAM" id="SSF56281">
    <property type="entry name" value="Metallo-hydrolase/oxidoreductase"/>
    <property type="match status" value="1"/>
</dbReference>
<dbReference type="InterPro" id="IPR032282">
    <property type="entry name" value="HAGH_C"/>
</dbReference>
<name>A0A562I1Z9_9GAMM</name>
<evidence type="ECO:0000256" key="5">
    <source>
        <dbReference type="ARBA" id="ARBA00022801"/>
    </source>
</evidence>
<dbReference type="GO" id="GO:0004416">
    <property type="term" value="F:hydroxyacylglutathione hydrolase activity"/>
    <property type="evidence" value="ECO:0007669"/>
    <property type="project" value="UniProtKB-UniRule"/>
</dbReference>
<accession>A0A562I1Z9</accession>
<keyword evidence="10" id="KW-1185">Reference proteome</keyword>
<evidence type="ECO:0000256" key="3">
    <source>
        <dbReference type="ARBA" id="ARBA00006759"/>
    </source>
</evidence>
<dbReference type="Gene3D" id="3.60.15.10">
    <property type="entry name" value="Ribonuclease Z/Hydroxyacylglutathione hydrolase-like"/>
    <property type="match status" value="1"/>
</dbReference>
<dbReference type="InterPro" id="IPR001279">
    <property type="entry name" value="Metallo-B-lactamas"/>
</dbReference>
<proteinExistence type="inferred from homology"/>
<comment type="cofactor">
    <cofactor evidence="7">
        <name>Zn(2+)</name>
        <dbReference type="ChEBI" id="CHEBI:29105"/>
    </cofactor>
    <text evidence="7">Binds 2 Zn(2+) ions per subunit.</text>
</comment>
<evidence type="ECO:0000256" key="7">
    <source>
        <dbReference type="HAMAP-Rule" id="MF_01374"/>
    </source>
</evidence>
<comment type="caution">
    <text evidence="9">The sequence shown here is derived from an EMBL/GenBank/DDBJ whole genome shotgun (WGS) entry which is preliminary data.</text>
</comment>
<feature type="binding site" evidence="7">
    <location>
        <position position="134"/>
    </location>
    <ligand>
        <name>Zn(2+)</name>
        <dbReference type="ChEBI" id="CHEBI:29105"/>
        <label>2</label>
    </ligand>
</feature>
<dbReference type="HAMAP" id="MF_01374">
    <property type="entry name" value="Glyoxalase_2"/>
    <property type="match status" value="1"/>
</dbReference>
<comment type="pathway">
    <text evidence="2 7">Secondary metabolite metabolism; methylglyoxal degradation; (R)-lactate from methylglyoxal: step 2/2.</text>
</comment>
<dbReference type="OrthoDB" id="9802248at2"/>
<dbReference type="NCBIfam" id="TIGR03413">
    <property type="entry name" value="GSH_gloB"/>
    <property type="match status" value="1"/>
</dbReference>
<dbReference type="EC" id="3.1.2.6" evidence="7"/>
<dbReference type="SMART" id="SM00849">
    <property type="entry name" value="Lactamase_B"/>
    <property type="match status" value="1"/>
</dbReference>
<evidence type="ECO:0000259" key="8">
    <source>
        <dbReference type="SMART" id="SM00849"/>
    </source>
</evidence>
<feature type="binding site" evidence="7">
    <location>
        <position position="134"/>
    </location>
    <ligand>
        <name>Zn(2+)</name>
        <dbReference type="ChEBI" id="CHEBI:29105"/>
        <label>1</label>
    </ligand>
</feature>
<comment type="similarity">
    <text evidence="3 7">Belongs to the metallo-beta-lactamase superfamily. Glyoxalase II family.</text>
</comment>
<comment type="catalytic activity">
    <reaction evidence="1 7">
        <text>an S-(2-hydroxyacyl)glutathione + H2O = a 2-hydroxy carboxylate + glutathione + H(+)</text>
        <dbReference type="Rhea" id="RHEA:21864"/>
        <dbReference type="ChEBI" id="CHEBI:15377"/>
        <dbReference type="ChEBI" id="CHEBI:15378"/>
        <dbReference type="ChEBI" id="CHEBI:57925"/>
        <dbReference type="ChEBI" id="CHEBI:58896"/>
        <dbReference type="ChEBI" id="CHEBI:71261"/>
        <dbReference type="EC" id="3.1.2.6"/>
    </reaction>
</comment>
<evidence type="ECO:0000256" key="1">
    <source>
        <dbReference type="ARBA" id="ARBA00001623"/>
    </source>
</evidence>
<dbReference type="InterPro" id="IPR017782">
    <property type="entry name" value="Hydroxyacylglutathione_Hdrlase"/>
</dbReference>
<comment type="subunit">
    <text evidence="7">Monomer.</text>
</comment>
<keyword evidence="4 7" id="KW-0479">Metal-binding</keyword>
<feature type="binding site" evidence="7">
    <location>
        <position position="172"/>
    </location>
    <ligand>
        <name>Zn(2+)</name>
        <dbReference type="ChEBI" id="CHEBI:29105"/>
        <label>2</label>
    </ligand>
</feature>
<evidence type="ECO:0000313" key="10">
    <source>
        <dbReference type="Proteomes" id="UP000319627"/>
    </source>
</evidence>